<keyword evidence="2 4" id="KW-0474">Menaquinone biosynthesis</keyword>
<proteinExistence type="inferred from homology"/>
<dbReference type="Proteomes" id="UP001154240">
    <property type="component" value="Unassembled WGS sequence"/>
</dbReference>
<name>A0A9X4RMV3_9BACT</name>
<dbReference type="GO" id="GO:0016836">
    <property type="term" value="F:hydro-lyase activity"/>
    <property type="evidence" value="ECO:0007669"/>
    <property type="project" value="UniProtKB-UniRule"/>
</dbReference>
<evidence type="ECO:0000256" key="4">
    <source>
        <dbReference type="HAMAP-Rule" id="MF_00995"/>
    </source>
</evidence>
<dbReference type="RefSeq" id="WP_307633554.1">
    <property type="nucleotide sequence ID" value="NZ_JAPHEH010000001.1"/>
</dbReference>
<accession>A0A9X4RMV3</accession>
<comment type="similarity">
    <text evidence="4">Belongs to the MqnA/MqnD family. MqnA subfamily.</text>
</comment>
<dbReference type="InterPro" id="IPR003773">
    <property type="entry name" value="Menaquinone_biosynth"/>
</dbReference>
<reference evidence="5" key="1">
    <citation type="journal article" date="2022" name="bioRxiv">
        <title>Thiovibrio frasassiensisgen. nov., sp. nov., an autotrophic, elemental sulfur disproportionating bacterium isolated from sulfidic karst sediment, and proposal of Thiovibrionaceae fam. nov.</title>
        <authorList>
            <person name="Aronson H."/>
            <person name="Thomas C."/>
            <person name="Bhattacharyya M."/>
            <person name="Eckstein S."/>
            <person name="Jensen S."/>
            <person name="Barco R."/>
            <person name="Macalady J."/>
            <person name="Amend J."/>
        </authorList>
    </citation>
    <scope>NUCLEOTIDE SEQUENCE</scope>
    <source>
        <strain evidence="5">RS19-109</strain>
    </source>
</reference>
<dbReference type="AlphaFoldDB" id="A0A9X4RMV3"/>
<dbReference type="EMBL" id="JAPHEH010000001">
    <property type="protein sequence ID" value="MDG4476588.1"/>
    <property type="molecule type" value="Genomic_DNA"/>
</dbReference>
<evidence type="ECO:0000313" key="5">
    <source>
        <dbReference type="EMBL" id="MDG4476588.1"/>
    </source>
</evidence>
<dbReference type="HAMAP" id="MF_00995">
    <property type="entry name" value="MqnA"/>
    <property type="match status" value="1"/>
</dbReference>
<dbReference type="EC" id="4.2.1.151" evidence="4"/>
<evidence type="ECO:0000256" key="3">
    <source>
        <dbReference type="ARBA" id="ARBA00023239"/>
    </source>
</evidence>
<sequence length="286" mass="32195">MSGSNNRMKITARIGMVNYINTAPLYEVWQQTVHRPDWLVTEAPPSQLNRMLHEKELDLGFVSSQEYALHPGEYRILSDLSISATGQVGSVFLFSEVPFTQLEEQLVLLSSQSQTSVSLVKIILEDFYQVRPRYCAGMATDLAVSRERPMAVLAIGDEALRLAAGERYPHRLDLGEAWQARTGLPFVFAVWAVREDFCRSAPDTVLAIHQELLRCLREGKKRLREISAAVAGRVPMDENACYRYLQGIEYDLGSEKQEALTLFFEYLVSRGEVPATALPIKVCGNH</sequence>
<dbReference type="PANTHER" id="PTHR37690:SF1">
    <property type="entry name" value="CHORISMATE DEHYDRATASE"/>
    <property type="match status" value="1"/>
</dbReference>
<dbReference type="Pfam" id="PF02621">
    <property type="entry name" value="VitK2_biosynth"/>
    <property type="match status" value="1"/>
</dbReference>
<dbReference type="CDD" id="cd13634">
    <property type="entry name" value="PBP2_Sco4506"/>
    <property type="match status" value="1"/>
</dbReference>
<gene>
    <name evidence="4" type="primary">mqnA</name>
    <name evidence="5" type="ORF">OLX77_10535</name>
</gene>
<evidence type="ECO:0000256" key="1">
    <source>
        <dbReference type="ARBA" id="ARBA00004863"/>
    </source>
</evidence>
<comment type="catalytic activity">
    <reaction evidence="4">
        <text>chorismate = 3-[(1-carboxyvinyl)-oxy]benzoate + H2O</text>
        <dbReference type="Rhea" id="RHEA:40051"/>
        <dbReference type="ChEBI" id="CHEBI:15377"/>
        <dbReference type="ChEBI" id="CHEBI:29748"/>
        <dbReference type="ChEBI" id="CHEBI:76981"/>
        <dbReference type="EC" id="4.2.1.151"/>
    </reaction>
</comment>
<comment type="caution">
    <text evidence="5">The sequence shown here is derived from an EMBL/GenBank/DDBJ whole genome shotgun (WGS) entry which is preliminary data.</text>
</comment>
<dbReference type="InterPro" id="IPR030868">
    <property type="entry name" value="MqnA"/>
</dbReference>
<keyword evidence="3 4" id="KW-0456">Lyase</keyword>
<reference evidence="5" key="2">
    <citation type="submission" date="2022-10" db="EMBL/GenBank/DDBJ databases">
        <authorList>
            <person name="Aronson H.S."/>
        </authorList>
    </citation>
    <scope>NUCLEOTIDE SEQUENCE</scope>
    <source>
        <strain evidence="5">RS19-109</strain>
    </source>
</reference>
<protein>
    <recommendedName>
        <fullName evidence="4">Chorismate dehydratase</fullName>
        <ecNumber evidence="4">4.2.1.151</ecNumber>
    </recommendedName>
    <alternativeName>
        <fullName evidence="4">Menaquinone biosynthetic enzyme MqnA</fullName>
    </alternativeName>
</protein>
<dbReference type="GO" id="GO:0009234">
    <property type="term" value="P:menaquinone biosynthetic process"/>
    <property type="evidence" value="ECO:0007669"/>
    <property type="project" value="UniProtKB-UniRule"/>
</dbReference>
<dbReference type="Gene3D" id="3.40.190.10">
    <property type="entry name" value="Periplasmic binding protein-like II"/>
    <property type="match status" value="2"/>
</dbReference>
<dbReference type="SUPFAM" id="SSF53850">
    <property type="entry name" value="Periplasmic binding protein-like II"/>
    <property type="match status" value="1"/>
</dbReference>
<organism evidence="5 6">
    <name type="scientific">Thiovibrio frasassiensis</name>
    <dbReference type="NCBI Taxonomy" id="2984131"/>
    <lineage>
        <taxon>Bacteria</taxon>
        <taxon>Pseudomonadati</taxon>
        <taxon>Thermodesulfobacteriota</taxon>
        <taxon>Desulfobulbia</taxon>
        <taxon>Desulfobulbales</taxon>
        <taxon>Thiovibrionaceae</taxon>
        <taxon>Thiovibrio</taxon>
    </lineage>
</organism>
<comment type="function">
    <text evidence="4">Catalyzes the dehydration of chorismate into 3-[(1-carboxyvinyl)oxy]benzoate, a step in the biosynthesis of menaquinone (MK, vitamin K2).</text>
</comment>
<keyword evidence="6" id="KW-1185">Reference proteome</keyword>
<dbReference type="PANTHER" id="PTHR37690">
    <property type="entry name" value="CHORISMATE DEHYDRATASE"/>
    <property type="match status" value="1"/>
</dbReference>
<comment type="pathway">
    <text evidence="1 4">Quinol/quinone metabolism; menaquinone biosynthesis.</text>
</comment>
<evidence type="ECO:0000256" key="2">
    <source>
        <dbReference type="ARBA" id="ARBA00022428"/>
    </source>
</evidence>
<evidence type="ECO:0000313" key="6">
    <source>
        <dbReference type="Proteomes" id="UP001154240"/>
    </source>
</evidence>